<keyword evidence="5" id="KW-0411">Iron-sulfur</keyword>
<dbReference type="PROSITE" id="PS01244">
    <property type="entry name" value="ACONITASE_2"/>
    <property type="match status" value="1"/>
</dbReference>
<dbReference type="Proteomes" id="UP001174909">
    <property type="component" value="Unassembled WGS sequence"/>
</dbReference>
<evidence type="ECO:0000256" key="3">
    <source>
        <dbReference type="ARBA" id="ARBA00022723"/>
    </source>
</evidence>
<organism evidence="9 10">
    <name type="scientific">Geodia barretti</name>
    <name type="common">Barrett's horny sponge</name>
    <dbReference type="NCBI Taxonomy" id="519541"/>
    <lineage>
        <taxon>Eukaryota</taxon>
        <taxon>Metazoa</taxon>
        <taxon>Porifera</taxon>
        <taxon>Demospongiae</taxon>
        <taxon>Heteroscleromorpha</taxon>
        <taxon>Tetractinellida</taxon>
        <taxon>Astrophorina</taxon>
        <taxon>Geodiidae</taxon>
        <taxon>Geodia</taxon>
    </lineage>
</organism>
<dbReference type="PANTHER" id="PTHR11670">
    <property type="entry name" value="ACONITASE/IRON-RESPONSIVE ELEMENT FAMILY MEMBER"/>
    <property type="match status" value="1"/>
</dbReference>
<evidence type="ECO:0000256" key="4">
    <source>
        <dbReference type="ARBA" id="ARBA00023004"/>
    </source>
</evidence>
<comment type="cofactor">
    <cofactor evidence="1">
        <name>[4Fe-4S] cluster</name>
        <dbReference type="ChEBI" id="CHEBI:49883"/>
    </cofactor>
</comment>
<dbReference type="PRINTS" id="PR00415">
    <property type="entry name" value="ACONITASE"/>
</dbReference>
<dbReference type="InterPro" id="IPR001030">
    <property type="entry name" value="Acoase/IPM_deHydtase_lsu_aba"/>
</dbReference>
<comment type="caution">
    <text evidence="9">The sequence shown here is derived from an EMBL/GenBank/DDBJ whole genome shotgun (WGS) entry which is preliminary data.</text>
</comment>
<keyword evidence="6" id="KW-0456">Lyase</keyword>
<dbReference type="GO" id="GO:0016829">
    <property type="term" value="F:lyase activity"/>
    <property type="evidence" value="ECO:0007669"/>
    <property type="project" value="UniProtKB-KW"/>
</dbReference>
<dbReference type="CDD" id="cd01580">
    <property type="entry name" value="AcnA_IRP_Swivel"/>
    <property type="match status" value="1"/>
</dbReference>
<dbReference type="Pfam" id="PF00694">
    <property type="entry name" value="Aconitase_C"/>
    <property type="match status" value="1"/>
</dbReference>
<evidence type="ECO:0000313" key="10">
    <source>
        <dbReference type="Proteomes" id="UP001174909"/>
    </source>
</evidence>
<evidence type="ECO:0000313" key="9">
    <source>
        <dbReference type="EMBL" id="CAI8011054.1"/>
    </source>
</evidence>
<evidence type="ECO:0000256" key="1">
    <source>
        <dbReference type="ARBA" id="ARBA00001966"/>
    </source>
</evidence>
<name>A0AA35RGH1_GEOBA</name>
<accession>A0AA35RGH1</accession>
<comment type="similarity">
    <text evidence="2">Belongs to the aconitase/IPM isomerase family.</text>
</comment>
<dbReference type="InterPro" id="IPR036008">
    <property type="entry name" value="Aconitase_4Fe-4S_dom"/>
</dbReference>
<feature type="domain" description="Aconitase A/isopropylmalate dehydratase small subunit swivel" evidence="8">
    <location>
        <begin position="516"/>
        <end position="646"/>
    </location>
</feature>
<dbReference type="InterPro" id="IPR015931">
    <property type="entry name" value="Acnase/IPM_dHydase_lsu_aba_1/3"/>
</dbReference>
<reference evidence="9" key="1">
    <citation type="submission" date="2023-03" db="EMBL/GenBank/DDBJ databases">
        <authorList>
            <person name="Steffen K."/>
            <person name="Cardenas P."/>
        </authorList>
    </citation>
    <scope>NUCLEOTIDE SEQUENCE</scope>
</reference>
<dbReference type="InterPro" id="IPR006249">
    <property type="entry name" value="Aconitase/IRP2"/>
</dbReference>
<evidence type="ECO:0000259" key="8">
    <source>
        <dbReference type="Pfam" id="PF00694"/>
    </source>
</evidence>
<evidence type="ECO:0000259" key="7">
    <source>
        <dbReference type="Pfam" id="PF00330"/>
    </source>
</evidence>
<gene>
    <name evidence="9" type="ORF">GBAR_LOCUS7186</name>
</gene>
<dbReference type="AlphaFoldDB" id="A0AA35RGH1"/>
<dbReference type="GO" id="GO:0051536">
    <property type="term" value="F:iron-sulfur cluster binding"/>
    <property type="evidence" value="ECO:0007669"/>
    <property type="project" value="UniProtKB-KW"/>
</dbReference>
<feature type="domain" description="Aconitase/3-isopropylmalate dehydratase large subunit alpha/beta/alpha" evidence="7">
    <location>
        <begin position="1"/>
        <end position="441"/>
    </location>
</feature>
<keyword evidence="3" id="KW-0479">Metal-binding</keyword>
<keyword evidence="4" id="KW-0408">Iron</keyword>
<dbReference type="Pfam" id="PF00330">
    <property type="entry name" value="Aconitase"/>
    <property type="match status" value="1"/>
</dbReference>
<evidence type="ECO:0000256" key="5">
    <source>
        <dbReference type="ARBA" id="ARBA00023014"/>
    </source>
</evidence>
<protein>
    <submittedName>
        <fullName evidence="9">Aconitate hydratase A</fullName>
    </submittedName>
</protein>
<dbReference type="Gene3D" id="3.30.499.10">
    <property type="entry name" value="Aconitase, domain 3"/>
    <property type="match status" value="2"/>
</dbReference>
<evidence type="ECO:0000256" key="6">
    <source>
        <dbReference type="ARBA" id="ARBA00023239"/>
    </source>
</evidence>
<dbReference type="EMBL" id="CASHTH010001077">
    <property type="protein sequence ID" value="CAI8011054.1"/>
    <property type="molecule type" value="Genomic_DNA"/>
</dbReference>
<dbReference type="InterPro" id="IPR000573">
    <property type="entry name" value="AconitaseA/IPMdHydase_ssu_swvl"/>
</dbReference>
<dbReference type="PROSITE" id="PS00450">
    <property type="entry name" value="ACONITASE_1"/>
    <property type="match status" value="1"/>
</dbReference>
<sequence length="722" mass="77659">MRSAVAKLGKDPKLIEPLVPVDLVVDHSVQVDYAGVGNALQQNMQKEFERNQARYQFLKWGMQAFDSFKVVPPGIGIVHQINLEYLAKGVLEKDGVYYPDTLVGTDSHTTMINGIGVVGWGVGGIEAEAGMLGQPVYFLTPDVVGMHLTGALREGVTATDLVLHCTEMLRAAKVVGKFVEYHGEGATNLPLTDRATIANMAPEYGATMGFFPIDEETCRYLQATGRTDEQVDAFRNYFQAQGMFGIPGKDECVYSQVLDLNLADVQPGVAGPKRPQDRINLPELKQTFEALFQKPVSESGYNKTQAELGKRYPINGAGNGAGDLGHGDVLIAAITSCTNTSNPSVMLAAGLLAKKAVEKGLTIRPAVKASLGPGSRVVTAYLQKTDLQQYLDKLGFNLVGYGCTTCIGNSGPLDPKIEEVVTTNDLITASVLSGNRNFEAHNPLWNDISSSTGNLYEWDTASTYIQDPPFFEGFGLEPGTISTITGARPLAVLGDSVTTDHISPAGAIKPTSPAGQYLQENGVAVQDFNSYGSRRGNDKVMTRGTFANVRIKNLMVPGTEGGLTKYYANGGPGEQMDIYVAAVKYQSAGVPLVVLAGQEYGTGSSRDWAAKGTSLLGVQAVIAQSFERIHRSNLVGMGVLPCQFKEGTTTQTLNLEGNETFDVVGFDANLQPQQDATLVIHRAGGETRDVPVTVRIDTPIEIEYYRHGGILQYVLRQLIAQA</sequence>
<dbReference type="InterPro" id="IPR018136">
    <property type="entry name" value="Aconitase_4Fe-4S_BS"/>
</dbReference>
<dbReference type="SUPFAM" id="SSF52016">
    <property type="entry name" value="LeuD/IlvD-like"/>
    <property type="match status" value="1"/>
</dbReference>
<dbReference type="NCBIfam" id="NF006757">
    <property type="entry name" value="PRK09277.1"/>
    <property type="match status" value="1"/>
</dbReference>
<proteinExistence type="inferred from homology"/>
<dbReference type="Gene3D" id="3.20.19.10">
    <property type="entry name" value="Aconitase, domain 4"/>
    <property type="match status" value="1"/>
</dbReference>
<dbReference type="InterPro" id="IPR015928">
    <property type="entry name" value="Aconitase/3IPM_dehydase_swvl"/>
</dbReference>
<keyword evidence="10" id="KW-1185">Reference proteome</keyword>
<dbReference type="GO" id="GO:0046872">
    <property type="term" value="F:metal ion binding"/>
    <property type="evidence" value="ECO:0007669"/>
    <property type="project" value="UniProtKB-KW"/>
</dbReference>
<dbReference type="FunFam" id="3.20.19.10:FF:000001">
    <property type="entry name" value="Aconitate hydratase"/>
    <property type="match status" value="1"/>
</dbReference>
<dbReference type="InterPro" id="IPR044137">
    <property type="entry name" value="AcnA_IRP_Swivel"/>
</dbReference>
<evidence type="ECO:0000256" key="2">
    <source>
        <dbReference type="ARBA" id="ARBA00007185"/>
    </source>
</evidence>
<dbReference type="SUPFAM" id="SSF53732">
    <property type="entry name" value="Aconitase iron-sulfur domain"/>
    <property type="match status" value="1"/>
</dbReference>